<dbReference type="Proteomes" id="UP000297591">
    <property type="component" value="Segment"/>
</dbReference>
<proteinExistence type="predicted"/>
<protein>
    <submittedName>
        <fullName evidence="3">Tail collar protein</fullName>
    </submittedName>
</protein>
<name>G8EY13_9CAUD</name>
<dbReference type="InterPro" id="IPR037053">
    <property type="entry name" value="Phage_tail_collar_dom_sf"/>
</dbReference>
<dbReference type="EMBL" id="JF974299">
    <property type="protein sequence ID" value="AET72703.1"/>
    <property type="molecule type" value="Genomic_DNA"/>
</dbReference>
<evidence type="ECO:0000313" key="4">
    <source>
        <dbReference type="Proteomes" id="UP000297591"/>
    </source>
</evidence>
<evidence type="ECO:0000313" key="3">
    <source>
        <dbReference type="EMBL" id="AET72703.1"/>
    </source>
</evidence>
<feature type="domain" description="Phage tail collar" evidence="2">
    <location>
        <begin position="161"/>
        <end position="218"/>
    </location>
</feature>
<feature type="compositionally biased region" description="Polar residues" evidence="1">
    <location>
        <begin position="232"/>
        <end position="244"/>
    </location>
</feature>
<evidence type="ECO:0000256" key="1">
    <source>
        <dbReference type="SAM" id="MobiDB-lite"/>
    </source>
</evidence>
<evidence type="ECO:0000259" key="2">
    <source>
        <dbReference type="Pfam" id="PF07484"/>
    </source>
</evidence>
<dbReference type="InterPro" id="IPR011083">
    <property type="entry name" value="Phage_tail_collar_dom"/>
</dbReference>
<sequence>MTQLGLTVGTSTPTTPYNGQLWVDTNTNPPILKVYNGATFTTVSFLPGSSVATSPSGTAPSSPTLGQLWLDTSQTPDELKVYDGAAFVRVDPLGITDADAAAKYLQITNAATTYLALTGGTLTGNLTLTGNPTTTNMASNKGYVDAQIAAIPAVTDQTPAGTVIYSARSTAPTGYIKANGAAISRTTFSVLFAAIGTQFGVGDGSTTFNVPDLRGEFIRGWSDGHTVDSGRTLGSNQGSANLSHNHGIDDPSHAHGIDDPGHNHSLTAARETASAQSGNGDDECRNQDFSTNNNTTGISIISNTTGISIQNDGGSESRPRNVSLLACIKT</sequence>
<organism evidence="3 4">
    <name type="scientific">Synechococcus phage S-CAM8</name>
    <dbReference type="NCBI Taxonomy" id="754038"/>
    <lineage>
        <taxon>Viruses</taxon>
        <taxon>Duplodnaviria</taxon>
        <taxon>Heunggongvirae</taxon>
        <taxon>Uroviricota</taxon>
        <taxon>Caudoviricetes</taxon>
        <taxon>Pantevenvirales</taxon>
        <taxon>Kyanoviridae</taxon>
        <taxon>Neritesvirus</taxon>
        <taxon>Neritesvirus scam8</taxon>
    </lineage>
</organism>
<feature type="compositionally biased region" description="Basic and acidic residues" evidence="1">
    <location>
        <begin position="246"/>
        <end position="262"/>
    </location>
</feature>
<reference evidence="3 4" key="1">
    <citation type="submission" date="2010-12" db="EMBL/GenBank/DDBJ databases">
        <title>The Genome Sequence of Synechococcus phage S-CAM8 0608SB47.</title>
        <authorList>
            <consortium name="The Broad Institute Genome Sequencing Platform"/>
            <person name="Henn M.R."/>
            <person name="Martiny J."/>
            <person name="Weihe C."/>
            <person name="Levin J."/>
            <person name="Malboeuf C."/>
            <person name="Casali M."/>
            <person name="Russ C."/>
            <person name="Lennon N."/>
            <person name="Chapman S.B."/>
            <person name="Erlich R."/>
            <person name="Young S.K."/>
            <person name="Yandava C."/>
            <person name="Zeng Q."/>
            <person name="Alvarado L."/>
            <person name="Anderson S."/>
            <person name="Berlin A."/>
            <person name="Chen Z."/>
            <person name="Freedman E."/>
            <person name="Gellesch M."/>
            <person name="Goldberg J."/>
            <person name="Green L."/>
            <person name="Griggs A."/>
            <person name="Gujja S."/>
            <person name="Heilman E.R."/>
            <person name="Heiman D."/>
            <person name="Hollinger A."/>
            <person name="Howarth C."/>
            <person name="Larson L."/>
            <person name="Mehta T."/>
            <person name="Pearson M."/>
            <person name="Roberts A."/>
            <person name="Ryan E."/>
            <person name="Saif S."/>
            <person name="Shea T."/>
            <person name="Shenoy N."/>
            <person name="Sisk P."/>
            <person name="Stolte C."/>
            <person name="Sykes S."/>
            <person name="White J."/>
            <person name="Haas B."/>
            <person name="Nusbaum C."/>
            <person name="Birren B."/>
        </authorList>
    </citation>
    <scope>NUCLEOTIDE SEQUENCE [LARGE SCALE GENOMIC DNA]</scope>
    <source>
        <strain evidence="3 4">0608SB47</strain>
    </source>
</reference>
<accession>G8EY13</accession>
<feature type="region of interest" description="Disordered" evidence="1">
    <location>
        <begin position="228"/>
        <end position="299"/>
    </location>
</feature>
<dbReference type="Gene3D" id="3.90.1340.10">
    <property type="entry name" value="Phage tail collar domain"/>
    <property type="match status" value="1"/>
</dbReference>
<dbReference type="SUPFAM" id="SSF88874">
    <property type="entry name" value="Receptor-binding domain of short tail fibre protein gp12"/>
    <property type="match status" value="1"/>
</dbReference>
<gene>
    <name evidence="3" type="ORF">SXFG_00153</name>
</gene>
<feature type="compositionally biased region" description="Low complexity" evidence="1">
    <location>
        <begin position="290"/>
        <end position="299"/>
    </location>
</feature>
<dbReference type="Pfam" id="PF07484">
    <property type="entry name" value="Collar"/>
    <property type="match status" value="1"/>
</dbReference>